<feature type="transmembrane region" description="Helical" evidence="9">
    <location>
        <begin position="339"/>
        <end position="360"/>
    </location>
</feature>
<feature type="transmembrane region" description="Helical" evidence="9">
    <location>
        <begin position="405"/>
        <end position="424"/>
    </location>
</feature>
<dbReference type="InterPro" id="IPR005829">
    <property type="entry name" value="Sugar_transporter_CS"/>
</dbReference>
<dbReference type="InterPro" id="IPR003663">
    <property type="entry name" value="Sugar/inositol_transpt"/>
</dbReference>
<dbReference type="InterPro" id="IPR020846">
    <property type="entry name" value="MFS_dom"/>
</dbReference>
<dbReference type="PROSITE" id="PS00216">
    <property type="entry name" value="SUGAR_TRANSPORT_1"/>
    <property type="match status" value="1"/>
</dbReference>
<name>A0A0N9X425_PSEFL</name>
<keyword evidence="3 8" id="KW-0813">Transport</keyword>
<evidence type="ECO:0000259" key="10">
    <source>
        <dbReference type="PROSITE" id="PS50850"/>
    </source>
</evidence>
<dbReference type="PANTHER" id="PTHR48020:SF12">
    <property type="entry name" value="PROTON MYO-INOSITOL COTRANSPORTER"/>
    <property type="match status" value="1"/>
</dbReference>
<dbReference type="InterPro" id="IPR036259">
    <property type="entry name" value="MFS_trans_sf"/>
</dbReference>
<evidence type="ECO:0000256" key="1">
    <source>
        <dbReference type="ARBA" id="ARBA00004651"/>
    </source>
</evidence>
<dbReference type="NCBIfam" id="TIGR00879">
    <property type="entry name" value="SP"/>
    <property type="match status" value="1"/>
</dbReference>
<feature type="transmembrane region" description="Helical" evidence="9">
    <location>
        <begin position="187"/>
        <end position="209"/>
    </location>
</feature>
<feature type="transmembrane region" description="Helical" evidence="9">
    <location>
        <begin position="31"/>
        <end position="56"/>
    </location>
</feature>
<evidence type="ECO:0000256" key="9">
    <source>
        <dbReference type="SAM" id="Phobius"/>
    </source>
</evidence>
<dbReference type="Gene3D" id="1.20.1250.20">
    <property type="entry name" value="MFS general substrate transporter like domains"/>
    <property type="match status" value="1"/>
</dbReference>
<dbReference type="PANTHER" id="PTHR48020">
    <property type="entry name" value="PROTON MYO-INOSITOL COTRANSPORTER"/>
    <property type="match status" value="1"/>
</dbReference>
<feature type="transmembrane region" description="Helical" evidence="9">
    <location>
        <begin position="436"/>
        <end position="455"/>
    </location>
</feature>
<protein>
    <submittedName>
        <fullName evidence="11">MFS transporter</fullName>
    </submittedName>
</protein>
<feature type="transmembrane region" description="Helical" evidence="9">
    <location>
        <begin position="271"/>
        <end position="295"/>
    </location>
</feature>
<dbReference type="Pfam" id="PF00083">
    <property type="entry name" value="Sugar_tr"/>
    <property type="match status" value="1"/>
</dbReference>
<feature type="transmembrane region" description="Helical" evidence="9">
    <location>
        <begin position="122"/>
        <end position="143"/>
    </location>
</feature>
<proteinExistence type="inferred from homology"/>
<feature type="transmembrane region" description="Helical" evidence="9">
    <location>
        <begin position="366"/>
        <end position="393"/>
    </location>
</feature>
<evidence type="ECO:0000313" key="12">
    <source>
        <dbReference type="Proteomes" id="UP000059425"/>
    </source>
</evidence>
<evidence type="ECO:0000256" key="8">
    <source>
        <dbReference type="RuleBase" id="RU003346"/>
    </source>
</evidence>
<dbReference type="InterPro" id="IPR047984">
    <property type="entry name" value="XylE-like"/>
</dbReference>
<evidence type="ECO:0000256" key="5">
    <source>
        <dbReference type="ARBA" id="ARBA00022692"/>
    </source>
</evidence>
<feature type="transmembrane region" description="Helical" evidence="9">
    <location>
        <begin position="97"/>
        <end position="116"/>
    </location>
</feature>
<dbReference type="RefSeq" id="WP_060742453.1">
    <property type="nucleotide sequence ID" value="NZ_CP012831.1"/>
</dbReference>
<dbReference type="PROSITE" id="PS50850">
    <property type="entry name" value="MFS"/>
    <property type="match status" value="1"/>
</dbReference>
<feature type="transmembrane region" description="Helical" evidence="9">
    <location>
        <begin position="68"/>
        <end position="85"/>
    </location>
</feature>
<keyword evidence="7 9" id="KW-0472">Membrane</keyword>
<evidence type="ECO:0000256" key="6">
    <source>
        <dbReference type="ARBA" id="ARBA00022989"/>
    </source>
</evidence>
<organism evidence="11 12">
    <name type="scientific">Pseudomonas fluorescens</name>
    <dbReference type="NCBI Taxonomy" id="294"/>
    <lineage>
        <taxon>Bacteria</taxon>
        <taxon>Pseudomonadati</taxon>
        <taxon>Pseudomonadota</taxon>
        <taxon>Gammaproteobacteria</taxon>
        <taxon>Pseudomonadales</taxon>
        <taxon>Pseudomonadaceae</taxon>
        <taxon>Pseudomonas</taxon>
    </lineage>
</organism>
<dbReference type="AlphaFoldDB" id="A0A0N9X425"/>
<dbReference type="EMBL" id="CP012831">
    <property type="protein sequence ID" value="ALI10357.1"/>
    <property type="molecule type" value="Genomic_DNA"/>
</dbReference>
<evidence type="ECO:0000313" key="11">
    <source>
        <dbReference type="EMBL" id="ALI10357.1"/>
    </source>
</evidence>
<keyword evidence="4" id="KW-1003">Cell membrane</keyword>
<feature type="transmembrane region" description="Helical" evidence="9">
    <location>
        <begin position="163"/>
        <end position="181"/>
    </location>
</feature>
<dbReference type="GO" id="GO:0022857">
    <property type="term" value="F:transmembrane transporter activity"/>
    <property type="evidence" value="ECO:0007669"/>
    <property type="project" value="InterPro"/>
</dbReference>
<dbReference type="OrthoDB" id="5368493at2"/>
<evidence type="ECO:0000256" key="2">
    <source>
        <dbReference type="ARBA" id="ARBA00010992"/>
    </source>
</evidence>
<evidence type="ECO:0000256" key="3">
    <source>
        <dbReference type="ARBA" id="ARBA00022448"/>
    </source>
</evidence>
<evidence type="ECO:0000256" key="7">
    <source>
        <dbReference type="ARBA" id="ARBA00023136"/>
    </source>
</evidence>
<keyword evidence="5 9" id="KW-0812">Transmembrane</keyword>
<accession>A0A0N9X425</accession>
<feature type="domain" description="Major facilitator superfamily (MFS) profile" evidence="10">
    <location>
        <begin position="31"/>
        <end position="459"/>
    </location>
</feature>
<feature type="transmembrane region" description="Helical" evidence="9">
    <location>
        <begin position="307"/>
        <end position="330"/>
    </location>
</feature>
<evidence type="ECO:0000256" key="4">
    <source>
        <dbReference type="ARBA" id="ARBA00022475"/>
    </source>
</evidence>
<comment type="similarity">
    <text evidence="2 8">Belongs to the major facilitator superfamily. Sugar transporter (TC 2.A.1.1) family.</text>
</comment>
<dbReference type="SUPFAM" id="SSF103473">
    <property type="entry name" value="MFS general substrate transporter"/>
    <property type="match status" value="1"/>
</dbReference>
<dbReference type="Proteomes" id="UP000059425">
    <property type="component" value="Chromosome"/>
</dbReference>
<comment type="subcellular location">
    <subcellularLocation>
        <location evidence="1">Cell membrane</location>
        <topology evidence="1">Multi-pass membrane protein</topology>
    </subcellularLocation>
</comment>
<dbReference type="InterPro" id="IPR005828">
    <property type="entry name" value="MFS_sugar_transport-like"/>
</dbReference>
<sequence>MTINSYGNTADTSATFVSPEKHQAQRYLQKITWIATFGGLLFGFDTGVINGALLYMKDDLGLTPFTEGLVASALLIGAMMGALFSGRLSDLKGRRRIILFLAVVFFLGALACALAPTLNVMVAARFTLGLAVGGASVVVPAYLAEMAPSSIRGRIITRNELMIVTGQFLAFTTNATLGNLFSDLDGVWRWMLALATLPAVALWLGMLYMPESPRWLATKGRFREGLEVLKLVREEYYAKAEMEAITQQISNERFIKKGGWRDLSQKGARRIFLIGIGIAVTSQLTGVNSIMYFGTQILTEAGLEQRSALIANVVNGVISIGATFVGIALLDRVGRRPMMLLGFTGTTLSLLLIGLVSVFVDPSVTRAMLILGAMAMFLASMQGLIGPAFWVLLAEIFPMRIRGGCMGMAIAAFWLTNVMIGMFFPSLVATIGIGQTFFVFVGAGLLSLTFVAVWVPETRGSTLEEIEQRLYG</sequence>
<reference evidence="11 12" key="2">
    <citation type="journal article" date="2018" name="Nature">
        <title>Mutant phenotypes for thousands of bacterial genes of unknown function.</title>
        <authorList>
            <person name="Price M.N."/>
            <person name="Wetmore K.M."/>
            <person name="Waters R.J."/>
            <person name="Callaghan M."/>
            <person name="Ray J."/>
            <person name="Liu H."/>
            <person name="Kuehl J.V."/>
            <person name="Melnyk R.A."/>
            <person name="Lamson J.S."/>
            <person name="Suh Y."/>
            <person name="Carlson H.K."/>
            <person name="Esquivel Z."/>
            <person name="Sadeeshkumar H."/>
            <person name="Chakraborty R."/>
            <person name="Zane G.M."/>
            <person name="Rubin B.E."/>
            <person name="Wall J.D."/>
            <person name="Visel A."/>
            <person name="Bristow J."/>
            <person name="Blow M.J."/>
            <person name="Arkin A.P."/>
            <person name="Deutschbauer A.M."/>
        </authorList>
    </citation>
    <scope>NUCLEOTIDE SEQUENCE [LARGE SCALE GENOMIC DNA]</scope>
    <source>
        <strain evidence="11 12">FW300-N2C3</strain>
    </source>
</reference>
<dbReference type="PRINTS" id="PR00171">
    <property type="entry name" value="SUGRTRNSPORT"/>
</dbReference>
<dbReference type="CDD" id="cd17359">
    <property type="entry name" value="MFS_XylE_like"/>
    <property type="match status" value="1"/>
</dbReference>
<gene>
    <name evidence="11" type="ORF">AO356_27270</name>
</gene>
<keyword evidence="6 9" id="KW-1133">Transmembrane helix</keyword>
<reference evidence="12" key="1">
    <citation type="submission" date="2015-09" db="EMBL/GenBank/DDBJ databases">
        <title>Whole genome sequence of Pseudomonas fluorescens FW300-N2C3.</title>
        <authorList>
            <person name="Ray J."/>
            <person name="Melnyk R."/>
            <person name="Deutschbauer A."/>
        </authorList>
    </citation>
    <scope>NUCLEOTIDE SEQUENCE [LARGE SCALE GENOMIC DNA]</scope>
    <source>
        <strain evidence="12">FW300-N2C3</strain>
    </source>
</reference>
<dbReference type="InterPro" id="IPR050814">
    <property type="entry name" value="Myo-inositol_Transporter"/>
</dbReference>
<dbReference type="GO" id="GO:0005886">
    <property type="term" value="C:plasma membrane"/>
    <property type="evidence" value="ECO:0007669"/>
    <property type="project" value="UniProtKB-SubCell"/>
</dbReference>